<keyword evidence="3" id="KW-0808">Transferase</keyword>
<dbReference type="Proteomes" id="UP000594262">
    <property type="component" value="Unplaced"/>
</dbReference>
<evidence type="ECO:0000256" key="1">
    <source>
        <dbReference type="ARBA" id="ARBA00008361"/>
    </source>
</evidence>
<dbReference type="InterPro" id="IPR029063">
    <property type="entry name" value="SAM-dependent_MTases_sf"/>
</dbReference>
<comment type="similarity">
    <text evidence="1">Belongs to the methyltransferase superfamily.</text>
</comment>
<sequence length="263" mass="30214">MMEVSDRVDRQKYRTQEYWEERFQHESQVNEDNENSNGAHEWFSTYHSFSHIVTEICPPDKYKRILVPGNGNSSLCAELVEDYPKSQIIGEDFSPSVIQYMSEKYNEKSNLSWFVGDIRDIQLHGASNTENLLYDMIIEKGVIDALVAGSKSPYASYLDPECLIDVEQTLLSIRKSLHREGRFLSISFASPMIRLPLLSGVFEILVHSYISEMSGFEYYVYECINSICDNDVDFRKNMENEILNSDPVDLPETDPLAIGDVFA</sequence>
<keyword evidence="6" id="KW-1185">Reference proteome</keyword>
<evidence type="ECO:0000313" key="5">
    <source>
        <dbReference type="EnsemblMetazoa" id="CLYHEMP011538.1"/>
    </source>
</evidence>
<evidence type="ECO:0000256" key="2">
    <source>
        <dbReference type="ARBA" id="ARBA00022603"/>
    </source>
</evidence>
<dbReference type="GO" id="GO:0008168">
    <property type="term" value="F:methyltransferase activity"/>
    <property type="evidence" value="ECO:0007669"/>
    <property type="project" value="UniProtKB-KW"/>
</dbReference>
<dbReference type="AlphaFoldDB" id="A0A7M5V540"/>
<dbReference type="CDD" id="cd02440">
    <property type="entry name" value="AdoMet_MTases"/>
    <property type="match status" value="1"/>
</dbReference>
<reference evidence="5" key="1">
    <citation type="submission" date="2021-01" db="UniProtKB">
        <authorList>
            <consortium name="EnsemblMetazoa"/>
        </authorList>
    </citation>
    <scope>IDENTIFICATION</scope>
</reference>
<dbReference type="InterPro" id="IPR025714">
    <property type="entry name" value="Methyltranfer_dom"/>
</dbReference>
<accession>A0A7M5V540</accession>
<dbReference type="GeneID" id="136805345"/>
<dbReference type="Pfam" id="PF13847">
    <property type="entry name" value="Methyltransf_31"/>
    <property type="match status" value="1"/>
</dbReference>
<dbReference type="RefSeq" id="XP_066918037.1">
    <property type="nucleotide sequence ID" value="XM_067061936.1"/>
</dbReference>
<protein>
    <recommendedName>
        <fullName evidence="4">Methyltransferase domain-containing protein</fullName>
    </recommendedName>
</protein>
<name>A0A7M5V540_9CNID</name>
<dbReference type="PANTHER" id="PTHR12176">
    <property type="entry name" value="SAM-DEPENDENT METHYLTRANSFERASE SUPERFAMILY PROTEIN"/>
    <property type="match status" value="1"/>
</dbReference>
<dbReference type="PANTHER" id="PTHR12176:SF80">
    <property type="entry name" value="EEF1A LYSINE METHYLTRANSFERASE 4"/>
    <property type="match status" value="1"/>
</dbReference>
<dbReference type="Gene3D" id="3.40.50.150">
    <property type="entry name" value="Vaccinia Virus protein VP39"/>
    <property type="match status" value="1"/>
</dbReference>
<dbReference type="InterPro" id="IPR051419">
    <property type="entry name" value="Lys/N-term_MeTrsfase_sf"/>
</dbReference>
<proteinExistence type="inferred from homology"/>
<dbReference type="GO" id="GO:0032259">
    <property type="term" value="P:methylation"/>
    <property type="evidence" value="ECO:0007669"/>
    <property type="project" value="UniProtKB-KW"/>
</dbReference>
<organism evidence="5 6">
    <name type="scientific">Clytia hemisphaerica</name>
    <dbReference type="NCBI Taxonomy" id="252671"/>
    <lineage>
        <taxon>Eukaryota</taxon>
        <taxon>Metazoa</taxon>
        <taxon>Cnidaria</taxon>
        <taxon>Hydrozoa</taxon>
        <taxon>Hydroidolina</taxon>
        <taxon>Leptothecata</taxon>
        <taxon>Obeliida</taxon>
        <taxon>Clytiidae</taxon>
        <taxon>Clytia</taxon>
    </lineage>
</organism>
<dbReference type="SUPFAM" id="SSF53335">
    <property type="entry name" value="S-adenosyl-L-methionine-dependent methyltransferases"/>
    <property type="match status" value="1"/>
</dbReference>
<dbReference type="OrthoDB" id="411785at2759"/>
<evidence type="ECO:0000313" key="6">
    <source>
        <dbReference type="Proteomes" id="UP000594262"/>
    </source>
</evidence>
<feature type="domain" description="Methyltransferase" evidence="4">
    <location>
        <begin position="61"/>
        <end position="189"/>
    </location>
</feature>
<evidence type="ECO:0000256" key="3">
    <source>
        <dbReference type="ARBA" id="ARBA00022679"/>
    </source>
</evidence>
<keyword evidence="2" id="KW-0489">Methyltransferase</keyword>
<dbReference type="EnsemblMetazoa" id="CLYHEMT011538.1">
    <property type="protein sequence ID" value="CLYHEMP011538.1"/>
    <property type="gene ID" value="CLYHEMG011538"/>
</dbReference>
<evidence type="ECO:0000259" key="4">
    <source>
        <dbReference type="Pfam" id="PF13847"/>
    </source>
</evidence>